<keyword evidence="8 10" id="KW-0675">Receptor</keyword>
<evidence type="ECO:0000256" key="8">
    <source>
        <dbReference type="ARBA" id="ARBA00023170"/>
    </source>
</evidence>
<dbReference type="Pfam" id="PF02949">
    <property type="entry name" value="7tm_6"/>
    <property type="match status" value="1"/>
</dbReference>
<dbReference type="Proteomes" id="UP000494040">
    <property type="component" value="Unassembled WGS sequence"/>
</dbReference>
<dbReference type="GO" id="GO:0005886">
    <property type="term" value="C:plasma membrane"/>
    <property type="evidence" value="ECO:0007669"/>
    <property type="project" value="UniProtKB-SubCell"/>
</dbReference>
<dbReference type="KEGG" id="clec:106666705"/>
<keyword evidence="3 10" id="KW-0716">Sensory transduction</keyword>
<dbReference type="InterPro" id="IPR004117">
    <property type="entry name" value="7tm6_olfct_rcpt"/>
</dbReference>
<dbReference type="GO" id="GO:0005549">
    <property type="term" value="F:odorant binding"/>
    <property type="evidence" value="ECO:0007669"/>
    <property type="project" value="InterPro"/>
</dbReference>
<feature type="transmembrane region" description="Helical" evidence="10">
    <location>
        <begin position="175"/>
        <end position="196"/>
    </location>
</feature>
<dbReference type="SMR" id="A0A8I6RNG7"/>
<evidence type="ECO:0000313" key="11">
    <source>
        <dbReference type="EnsemblMetazoa" id="XP_014249551.1"/>
    </source>
</evidence>
<dbReference type="AlphaFoldDB" id="A0A8I6RNG7"/>
<keyword evidence="9 10" id="KW-0807">Transducer</keyword>
<evidence type="ECO:0000313" key="12">
    <source>
        <dbReference type="Proteomes" id="UP000494040"/>
    </source>
</evidence>
<evidence type="ECO:0000256" key="7">
    <source>
        <dbReference type="ARBA" id="ARBA00023136"/>
    </source>
</evidence>
<name>A0A8I6RNG7_CIMLE</name>
<proteinExistence type="inferred from homology"/>
<evidence type="ECO:0000256" key="3">
    <source>
        <dbReference type="ARBA" id="ARBA00022606"/>
    </source>
</evidence>
<comment type="caution">
    <text evidence="10">Lacks conserved residue(s) required for the propagation of feature annotation.</text>
</comment>
<accession>A0A8I6RNG7</accession>
<comment type="subcellular location">
    <subcellularLocation>
        <location evidence="1 10">Cell membrane</location>
        <topology evidence="1 10">Multi-pass membrane protein</topology>
    </subcellularLocation>
</comment>
<sequence>MEEVMSKSGLNMTLSYFSGFRGPLDIRFKEKWYSALYRLFSFYTDFLIIANTITIGVHFLSPSTPLAERCACGFPMLTSLHSSLRTFYFTFNRPRFAKLMTDYEKAFKGDPTEERLNAEIKSGADLFRPFPRILLTFMVAPMIPWCFIPLVSEFLGLPRVLTIPAWFPMDLTQRTFFSTFSFAVATMIQTLGATWVPMRVIAFDDVFYCYATRQLALFRHLSRNFEEIFESSHVSPQGFVTYTFSSGRVATKEEVKKEVSRKLRQWIIYHQKTIKLMKELQSLYSPALFVQFGLLCLILCFNAFYVALADVGLIQVIFCAFFVLGNAMELLVTCRIGDYIVIQSNKLTDGIAGKDYYLMAKPELAYLRMIMTRCQVPLSMSALGVFPLNTDTFQSIMVSAYSYFTMLKKLN</sequence>
<reference evidence="11" key="1">
    <citation type="submission" date="2022-01" db="UniProtKB">
        <authorList>
            <consortium name="EnsemblMetazoa"/>
        </authorList>
    </citation>
    <scope>IDENTIFICATION</scope>
</reference>
<comment type="similarity">
    <text evidence="10">Belongs to the insect chemoreceptor superfamily. Heteromeric odorant receptor channel (TC 1.A.69) family.</text>
</comment>
<dbReference type="GO" id="GO:0007165">
    <property type="term" value="P:signal transduction"/>
    <property type="evidence" value="ECO:0007669"/>
    <property type="project" value="UniProtKB-KW"/>
</dbReference>
<keyword evidence="12" id="KW-1185">Reference proteome</keyword>
<evidence type="ECO:0000256" key="5">
    <source>
        <dbReference type="ARBA" id="ARBA00022725"/>
    </source>
</evidence>
<keyword evidence="6 10" id="KW-1133">Transmembrane helix</keyword>
<dbReference type="PANTHER" id="PTHR21137:SF35">
    <property type="entry name" value="ODORANT RECEPTOR 19A-RELATED"/>
    <property type="match status" value="1"/>
</dbReference>
<evidence type="ECO:0000256" key="1">
    <source>
        <dbReference type="ARBA" id="ARBA00004651"/>
    </source>
</evidence>
<feature type="transmembrane region" description="Helical" evidence="10">
    <location>
        <begin position="283"/>
        <end position="307"/>
    </location>
</feature>
<evidence type="ECO:0000256" key="6">
    <source>
        <dbReference type="ARBA" id="ARBA00022989"/>
    </source>
</evidence>
<keyword evidence="7 10" id="KW-0472">Membrane</keyword>
<keyword evidence="4 10" id="KW-0812">Transmembrane</keyword>
<gene>
    <name evidence="11" type="primary">106666705</name>
</gene>
<dbReference type="PANTHER" id="PTHR21137">
    <property type="entry name" value="ODORANT RECEPTOR"/>
    <property type="match status" value="1"/>
</dbReference>
<dbReference type="OMA" id="LINTTWI"/>
<keyword evidence="5 10" id="KW-0552">Olfaction</keyword>
<feature type="transmembrane region" description="Helical" evidence="10">
    <location>
        <begin position="36"/>
        <end position="61"/>
    </location>
</feature>
<feature type="transmembrane region" description="Helical" evidence="10">
    <location>
        <begin position="133"/>
        <end position="155"/>
    </location>
</feature>
<keyword evidence="2" id="KW-1003">Cell membrane</keyword>
<dbReference type="EnsemblMetazoa" id="XM_014394065.2">
    <property type="protein sequence ID" value="XP_014249551.1"/>
    <property type="gene ID" value="LOC106666705"/>
</dbReference>
<dbReference type="OrthoDB" id="6621117at2759"/>
<evidence type="ECO:0000256" key="9">
    <source>
        <dbReference type="ARBA" id="ARBA00023224"/>
    </source>
</evidence>
<evidence type="ECO:0000256" key="10">
    <source>
        <dbReference type="RuleBase" id="RU351113"/>
    </source>
</evidence>
<dbReference type="GO" id="GO:0004984">
    <property type="term" value="F:olfactory receptor activity"/>
    <property type="evidence" value="ECO:0007669"/>
    <property type="project" value="InterPro"/>
</dbReference>
<evidence type="ECO:0000256" key="2">
    <source>
        <dbReference type="ARBA" id="ARBA00022475"/>
    </source>
</evidence>
<feature type="transmembrane region" description="Helical" evidence="10">
    <location>
        <begin position="313"/>
        <end position="332"/>
    </location>
</feature>
<protein>
    <recommendedName>
        <fullName evidence="10">Odorant receptor</fullName>
    </recommendedName>
</protein>
<organism evidence="11 12">
    <name type="scientific">Cimex lectularius</name>
    <name type="common">Bed bug</name>
    <name type="synonym">Acanthia lectularia</name>
    <dbReference type="NCBI Taxonomy" id="79782"/>
    <lineage>
        <taxon>Eukaryota</taxon>
        <taxon>Metazoa</taxon>
        <taxon>Ecdysozoa</taxon>
        <taxon>Arthropoda</taxon>
        <taxon>Hexapoda</taxon>
        <taxon>Insecta</taxon>
        <taxon>Pterygota</taxon>
        <taxon>Neoptera</taxon>
        <taxon>Paraneoptera</taxon>
        <taxon>Hemiptera</taxon>
        <taxon>Heteroptera</taxon>
        <taxon>Panheteroptera</taxon>
        <taxon>Cimicomorpha</taxon>
        <taxon>Cimicidae</taxon>
        <taxon>Cimex</taxon>
    </lineage>
</organism>
<evidence type="ECO:0000256" key="4">
    <source>
        <dbReference type="ARBA" id="ARBA00022692"/>
    </source>
</evidence>